<keyword evidence="7" id="KW-0347">Helicase</keyword>
<reference evidence="13" key="1">
    <citation type="journal article" date="2019" name="Int. J. Syst. Evol. Microbiol.">
        <title>The Global Catalogue of Microorganisms (GCM) 10K type strain sequencing project: providing services to taxonomists for standard genome sequencing and annotation.</title>
        <authorList>
            <consortium name="The Broad Institute Genomics Platform"/>
            <consortium name="The Broad Institute Genome Sequencing Center for Infectious Disease"/>
            <person name="Wu L."/>
            <person name="Ma J."/>
        </authorList>
    </citation>
    <scope>NUCLEOTIDE SEQUENCE [LARGE SCALE GENOMIC DNA]</scope>
    <source>
        <strain evidence="13">JCM 17217</strain>
    </source>
</reference>
<evidence type="ECO:0000256" key="3">
    <source>
        <dbReference type="ARBA" id="ARBA00022722"/>
    </source>
</evidence>
<dbReference type="InterPro" id="IPR054712">
    <property type="entry name" value="Cas3-like_dom"/>
</dbReference>
<dbReference type="CDD" id="cd09641">
    <property type="entry name" value="Cas3''_I"/>
    <property type="match status" value="1"/>
</dbReference>
<keyword evidence="13" id="KW-1185">Reference proteome</keyword>
<organism evidence="12 13">
    <name type="scientific">Hymenobacter antarcticus</name>
    <dbReference type="NCBI Taxonomy" id="486270"/>
    <lineage>
        <taxon>Bacteria</taxon>
        <taxon>Pseudomonadati</taxon>
        <taxon>Bacteroidota</taxon>
        <taxon>Cytophagia</taxon>
        <taxon>Cytophagales</taxon>
        <taxon>Hymenobacteraceae</taxon>
        <taxon>Hymenobacter</taxon>
    </lineage>
</organism>
<keyword evidence="8" id="KW-0067">ATP-binding</keyword>
<dbReference type="PROSITE" id="PS51643">
    <property type="entry name" value="HD_CAS3"/>
    <property type="match status" value="1"/>
</dbReference>
<keyword evidence="4" id="KW-0479">Metal-binding</keyword>
<dbReference type="Proteomes" id="UP001501556">
    <property type="component" value="Unassembled WGS sequence"/>
</dbReference>
<evidence type="ECO:0000256" key="9">
    <source>
        <dbReference type="ARBA" id="ARBA00023118"/>
    </source>
</evidence>
<evidence type="ECO:0000313" key="13">
    <source>
        <dbReference type="Proteomes" id="UP001501556"/>
    </source>
</evidence>
<evidence type="ECO:0000256" key="8">
    <source>
        <dbReference type="ARBA" id="ARBA00022840"/>
    </source>
</evidence>
<feature type="domain" description="Helicase ATP-binding" evidence="10">
    <location>
        <begin position="266"/>
        <end position="464"/>
    </location>
</feature>
<keyword evidence="9" id="KW-0051">Antiviral defense</keyword>
<evidence type="ECO:0000259" key="11">
    <source>
        <dbReference type="PROSITE" id="PS51643"/>
    </source>
</evidence>
<evidence type="ECO:0000259" key="10">
    <source>
        <dbReference type="PROSITE" id="PS51192"/>
    </source>
</evidence>
<dbReference type="NCBIfam" id="TIGR01587">
    <property type="entry name" value="cas3_core"/>
    <property type="match status" value="1"/>
</dbReference>
<comment type="similarity">
    <text evidence="1">In the N-terminal section; belongs to the CRISPR-associated nuclease Cas3-HD family.</text>
</comment>
<keyword evidence="5" id="KW-0547">Nucleotide-binding</keyword>
<dbReference type="EMBL" id="BAABDI010000018">
    <property type="protein sequence ID" value="GAA3980177.1"/>
    <property type="molecule type" value="Genomic_DNA"/>
</dbReference>
<evidence type="ECO:0000256" key="5">
    <source>
        <dbReference type="ARBA" id="ARBA00022741"/>
    </source>
</evidence>
<keyword evidence="6" id="KW-0378">Hydrolase</keyword>
<dbReference type="Pfam" id="PF18019">
    <property type="entry name" value="Cas3_HD"/>
    <property type="match status" value="1"/>
</dbReference>
<evidence type="ECO:0000256" key="6">
    <source>
        <dbReference type="ARBA" id="ARBA00022801"/>
    </source>
</evidence>
<evidence type="ECO:0000256" key="1">
    <source>
        <dbReference type="ARBA" id="ARBA00006847"/>
    </source>
</evidence>
<dbReference type="Pfam" id="PF22590">
    <property type="entry name" value="Cas3-like_C_2"/>
    <property type="match status" value="1"/>
</dbReference>
<sequence length="817" mass="93093">MKTYYSHSTTHNGQRNGSKMLRHHVAGVGDKAKKAFFAGHTFPEAAAVAELVERICQLHDLGKYTPHFQHYLLDDGPFETELKQHAKFGAYALYNWYRSEGRDWLGLLACYLVVHHHKSLSDLSEFRQLVTATEGHADVFTRQLSSLQAELMMALADGGLDQVHPFLFFPDKKPFQRLISRYLGEDEAPQSPRWYFLLNYAFSLLTEADKLDASNTVPYVRQSLLTQSVENRLGKAHYQPETDLATLSQNELRGWVRGQVLQALDQPEIQQQRLFTLTAPTGIGKTLTALDFALRLRDQIQVSEGYLPQIIYGLPFINIIEQAIAEYEKTLGTRVLAHYQYADALEQLKDRRTPGGPEENAAYNQQRMLVDTWQGDVVITSFVQLLQTLIGNRNKLLLKFNHFAGSIIILDEVQTLQLGQLPLVGAAFYYLTKYLNARVLLMTATKPLTFQLAFKVLLKAEKELEPVVQELLPDYERVFATFQRTQLVSLLAQPLADEAAFIEDAFSVHWQPTQSGLLVCNLVRRSVQVYEAVQEYLLDQELDNPLYYLSTNVVPVSRMGIIHQIKADLRAGKKPLLVATQVVEAGVDLDFDMGFRDLGPIASLVQVAGRINRENDVSRALSPLYIVDFEDCEKIYDKITTQQSRRALEEFSANGQRPIPEPEYLALVSRYFEATAANTGFAESRAIFASMKALNYDNREDQKRPVSSFRIINDNGLARSVFIELDEKAKEVRVQFKRLLYKQITPAEFEPYKRDFNQRIVSVPGYLLKVQELEQAGESNRLCEGLYVVNHHELSEYYHPVTGFRRDAEPQNQHLAL</sequence>
<dbReference type="InterPro" id="IPR038257">
    <property type="entry name" value="CRISPR-assoc_Cas3_HD_sf"/>
</dbReference>
<proteinExistence type="inferred from homology"/>
<gene>
    <name evidence="12" type="ORF">GCM10022407_26780</name>
</gene>
<dbReference type="InterPro" id="IPR006474">
    <property type="entry name" value="Helicase_Cas3_CRISPR-ass_core"/>
</dbReference>
<dbReference type="InterPro" id="IPR006483">
    <property type="entry name" value="CRISPR-assoc_Cas3_HD"/>
</dbReference>
<dbReference type="RefSeq" id="WP_345125189.1">
    <property type="nucleotide sequence ID" value="NZ_BAABDI010000018.1"/>
</dbReference>
<dbReference type="SUPFAM" id="SSF52540">
    <property type="entry name" value="P-loop containing nucleoside triphosphate hydrolases"/>
    <property type="match status" value="1"/>
</dbReference>
<dbReference type="NCBIfam" id="TIGR01596">
    <property type="entry name" value="cas3_HD"/>
    <property type="match status" value="1"/>
</dbReference>
<name>A0ABP7QDB1_9BACT</name>
<dbReference type="CDD" id="cd17930">
    <property type="entry name" value="DEXHc_cas3"/>
    <property type="match status" value="1"/>
</dbReference>
<dbReference type="PROSITE" id="PS51192">
    <property type="entry name" value="HELICASE_ATP_BIND_1"/>
    <property type="match status" value="1"/>
</dbReference>
<comment type="similarity">
    <text evidence="2">In the central section; belongs to the CRISPR-associated helicase Cas3 family.</text>
</comment>
<evidence type="ECO:0000256" key="2">
    <source>
        <dbReference type="ARBA" id="ARBA00009046"/>
    </source>
</evidence>
<keyword evidence="3" id="KW-0540">Nuclease</keyword>
<evidence type="ECO:0000256" key="7">
    <source>
        <dbReference type="ARBA" id="ARBA00022806"/>
    </source>
</evidence>
<dbReference type="Gene3D" id="1.10.3210.30">
    <property type="match status" value="1"/>
</dbReference>
<comment type="caution">
    <text evidence="12">The sequence shown here is derived from an EMBL/GenBank/DDBJ whole genome shotgun (WGS) entry which is preliminary data.</text>
</comment>
<dbReference type="InterPro" id="IPR014001">
    <property type="entry name" value="Helicase_ATP-bd"/>
</dbReference>
<dbReference type="Gene3D" id="3.40.50.300">
    <property type="entry name" value="P-loop containing nucleotide triphosphate hydrolases"/>
    <property type="match status" value="2"/>
</dbReference>
<feature type="domain" description="HD Cas3-type" evidence="11">
    <location>
        <begin position="14"/>
        <end position="211"/>
    </location>
</feature>
<evidence type="ECO:0000313" key="12">
    <source>
        <dbReference type="EMBL" id="GAA3980177.1"/>
    </source>
</evidence>
<dbReference type="InterPro" id="IPR006935">
    <property type="entry name" value="Helicase/UvrB_N"/>
</dbReference>
<accession>A0ABP7QDB1</accession>
<evidence type="ECO:0000256" key="4">
    <source>
        <dbReference type="ARBA" id="ARBA00022723"/>
    </source>
</evidence>
<dbReference type="Pfam" id="PF04851">
    <property type="entry name" value="ResIII"/>
    <property type="match status" value="1"/>
</dbReference>
<protein>
    <submittedName>
        <fullName evidence="12">CRISPR-associated helicase/endonuclease Cas3</fullName>
    </submittedName>
</protein>
<dbReference type="InterPro" id="IPR027417">
    <property type="entry name" value="P-loop_NTPase"/>
</dbReference>